<reference evidence="2 3" key="1">
    <citation type="submission" date="2016-06" db="EMBL/GenBank/DDBJ databases">
        <title>Evolution of pathogenesis and genome organization in the Tremellales.</title>
        <authorList>
            <person name="Cuomo C."/>
            <person name="Litvintseva A."/>
            <person name="Heitman J."/>
            <person name="Chen Y."/>
            <person name="Sun S."/>
            <person name="Springer D."/>
            <person name="Dromer F."/>
            <person name="Young S."/>
            <person name="Zeng Q."/>
            <person name="Chapman S."/>
            <person name="Gujja S."/>
            <person name="Saif S."/>
            <person name="Birren B."/>
        </authorList>
    </citation>
    <scope>NUCLEOTIDE SEQUENCE [LARGE SCALE GENOMIC DNA]</scope>
    <source>
        <strain evidence="2 3">CBS 6273</strain>
    </source>
</reference>
<comment type="caution">
    <text evidence="2">The sequence shown here is derived from an EMBL/GenBank/DDBJ whole genome shotgun (WGS) entry which is preliminary data.</text>
</comment>
<feature type="region of interest" description="Disordered" evidence="1">
    <location>
        <begin position="1"/>
        <end position="86"/>
    </location>
</feature>
<dbReference type="PANTHER" id="PTHR36156">
    <property type="entry name" value="SLR2101 PROTEIN"/>
    <property type="match status" value="1"/>
</dbReference>
<evidence type="ECO:0000313" key="3">
    <source>
        <dbReference type="Proteomes" id="UP000095149"/>
    </source>
</evidence>
<feature type="compositionally biased region" description="Basic residues" evidence="1">
    <location>
        <begin position="22"/>
        <end position="35"/>
    </location>
</feature>
<accession>A0A1E3KDA8</accession>
<organism evidence="2 3">
    <name type="scientific">Cryptococcus amylolentus CBS 6273</name>
    <dbReference type="NCBI Taxonomy" id="1296118"/>
    <lineage>
        <taxon>Eukaryota</taxon>
        <taxon>Fungi</taxon>
        <taxon>Dikarya</taxon>
        <taxon>Basidiomycota</taxon>
        <taxon>Agaricomycotina</taxon>
        <taxon>Tremellomycetes</taxon>
        <taxon>Tremellales</taxon>
        <taxon>Cryptococcaceae</taxon>
        <taxon>Cryptococcus</taxon>
    </lineage>
</organism>
<dbReference type="InterPro" id="IPR014710">
    <property type="entry name" value="RmlC-like_jellyroll"/>
</dbReference>
<proteinExistence type="predicted"/>
<evidence type="ECO:0000256" key="1">
    <source>
        <dbReference type="SAM" id="MobiDB-lite"/>
    </source>
</evidence>
<name>A0A1E3KDA8_9TREE</name>
<dbReference type="InterPro" id="IPR011051">
    <property type="entry name" value="RmlC_Cupin_sf"/>
</dbReference>
<dbReference type="AlphaFoldDB" id="A0A1E3KDA8"/>
<dbReference type="SUPFAM" id="SSF51182">
    <property type="entry name" value="RmlC-like cupins"/>
    <property type="match status" value="1"/>
</dbReference>
<dbReference type="PANTHER" id="PTHR36156:SF2">
    <property type="entry name" value="CUPIN TYPE-2 DOMAIN-CONTAINING PROTEIN"/>
    <property type="match status" value="1"/>
</dbReference>
<dbReference type="Proteomes" id="UP000095149">
    <property type="component" value="Unassembled WGS sequence"/>
</dbReference>
<protein>
    <submittedName>
        <fullName evidence="2">Uncharacterized protein</fullName>
    </submittedName>
</protein>
<dbReference type="OrthoDB" id="5840532at2759"/>
<gene>
    <name evidence="2" type="ORF">I350_01442</name>
</gene>
<dbReference type="EMBL" id="MEKH01000002">
    <property type="protein sequence ID" value="ODO10843.1"/>
    <property type="molecule type" value="Genomic_DNA"/>
</dbReference>
<evidence type="ECO:0000313" key="2">
    <source>
        <dbReference type="EMBL" id="ODO10843.1"/>
    </source>
</evidence>
<dbReference type="Gene3D" id="2.60.120.10">
    <property type="entry name" value="Jelly Rolls"/>
    <property type="match status" value="1"/>
</dbReference>
<dbReference type="InterPro" id="IPR047142">
    <property type="entry name" value="OryJ/VirC-like"/>
</dbReference>
<sequence length="343" mass="37687">MRQSTRATRPCDIYEPEGPSPRTRRRAQLRSRRAARVAAPPPHLEEATAVRKSSRATRPRDFYEPEGPSLTIRPRLPPPSRRTVARPVPIPFARTTPRVFADARLAPGHVGQGSGGLDEDEPMEGVTEAWPAGVEKGSAREGWKVGDHMKFIDSGAYFSCGLLSGIGSHSFPGAVSPPAILGLPGAWPLLEHHFPSADTDTATLKAQVLFLQPDLVTKPEKAVEWAEARPDKISHDDAISVRYVVNLPPSANVFFHFTQTIGYPVITHDKLEMELHDGTKTIVHPGDLVVQAAIIHRWNNLEPEWARFIAFVGPSEAVKVDGKGLEEPPFNGYLVNTSQKPKK</sequence>